<evidence type="ECO:0008006" key="3">
    <source>
        <dbReference type="Google" id="ProtNLM"/>
    </source>
</evidence>
<dbReference type="Gene3D" id="1.10.260.40">
    <property type="entry name" value="lambda repressor-like DNA-binding domains"/>
    <property type="match status" value="1"/>
</dbReference>
<dbReference type="Proteomes" id="UP000197050">
    <property type="component" value="Chromosome"/>
</dbReference>
<protein>
    <recommendedName>
        <fullName evidence="3">XRE family transcriptional regulator</fullName>
    </recommendedName>
</protein>
<dbReference type="RefSeq" id="WP_088582263.1">
    <property type="nucleotide sequence ID" value="NZ_CP022048.2"/>
</dbReference>
<proteinExistence type="predicted"/>
<dbReference type="GeneID" id="34015042"/>
<reference evidence="2" key="1">
    <citation type="submission" date="2017-06" db="EMBL/GenBank/DDBJ databases">
        <title>FDA dAtabase for Regulatory Grade micrObial Sequences (FDA-ARGOS): Supporting development and validation of Infectious Disease Dx tests.</title>
        <authorList>
            <person name="Minogue T."/>
            <person name="Wolcott M."/>
            <person name="Wasieloski L."/>
            <person name="Aguilar W."/>
            <person name="Moore D."/>
            <person name="Tallon L."/>
            <person name="Sadzewicz L."/>
            <person name="Sengamalay N."/>
            <person name="Ott S."/>
            <person name="Godinez A."/>
            <person name="Nagaraj S."/>
            <person name="Nadendla S."/>
            <person name="Geyer C."/>
            <person name="Sichtig H."/>
        </authorList>
    </citation>
    <scope>NUCLEOTIDE SEQUENCE [LARGE SCALE GENOMIC DNA]</scope>
    <source>
        <strain evidence="2">FDAARGOS_289</strain>
    </source>
</reference>
<dbReference type="KEGG" id="bvc:CEP68_02430"/>
<sequence>MDDKTITPLARWMRSNKLRDQWLADQLGLSQPQVCRIRRGQTGTSPERAFQIERLTKGKVKASDVLLLRANDTPPQEAAA</sequence>
<accession>A0A1Z3U5C5</accession>
<dbReference type="SUPFAM" id="SSF47413">
    <property type="entry name" value="lambda repressor-like DNA-binding domains"/>
    <property type="match status" value="1"/>
</dbReference>
<organism evidence="1 2">
    <name type="scientific">Brevundimonas vesicularis</name>
    <name type="common">Pseudomonas vesicularis</name>
    <dbReference type="NCBI Taxonomy" id="41276"/>
    <lineage>
        <taxon>Bacteria</taxon>
        <taxon>Pseudomonadati</taxon>
        <taxon>Pseudomonadota</taxon>
        <taxon>Alphaproteobacteria</taxon>
        <taxon>Caulobacterales</taxon>
        <taxon>Caulobacteraceae</taxon>
        <taxon>Brevundimonas</taxon>
    </lineage>
</organism>
<dbReference type="GO" id="GO:0003677">
    <property type="term" value="F:DNA binding"/>
    <property type="evidence" value="ECO:0007669"/>
    <property type="project" value="InterPro"/>
</dbReference>
<dbReference type="EMBL" id="CP022048">
    <property type="protein sequence ID" value="ASE38451.1"/>
    <property type="molecule type" value="Genomic_DNA"/>
</dbReference>
<dbReference type="InterPro" id="IPR010982">
    <property type="entry name" value="Lambda_DNA-bd_dom_sf"/>
</dbReference>
<dbReference type="AlphaFoldDB" id="A0A1Z3U5C5"/>
<name>A0A1Z3U5C5_BREVE</name>
<evidence type="ECO:0000313" key="1">
    <source>
        <dbReference type="EMBL" id="ASE38451.1"/>
    </source>
</evidence>
<evidence type="ECO:0000313" key="2">
    <source>
        <dbReference type="Proteomes" id="UP000197050"/>
    </source>
</evidence>
<gene>
    <name evidence="1" type="ORF">CEP68_02430</name>
</gene>